<organism evidence="6 7">
    <name type="scientific">Taxus chinensis</name>
    <name type="common">Chinese yew</name>
    <name type="synonym">Taxus wallichiana var. chinensis</name>
    <dbReference type="NCBI Taxonomy" id="29808"/>
    <lineage>
        <taxon>Eukaryota</taxon>
        <taxon>Viridiplantae</taxon>
        <taxon>Streptophyta</taxon>
        <taxon>Embryophyta</taxon>
        <taxon>Tracheophyta</taxon>
        <taxon>Spermatophyta</taxon>
        <taxon>Pinopsida</taxon>
        <taxon>Pinidae</taxon>
        <taxon>Conifers II</taxon>
        <taxon>Cupressales</taxon>
        <taxon>Taxaceae</taxon>
        <taxon>Taxus</taxon>
    </lineage>
</organism>
<dbReference type="InterPro" id="IPR013534">
    <property type="entry name" value="Starch_synth_cat_dom"/>
</dbReference>
<evidence type="ECO:0000256" key="4">
    <source>
        <dbReference type="ARBA" id="ARBA00022922"/>
    </source>
</evidence>
<keyword evidence="3" id="KW-0808">Transferase</keyword>
<feature type="non-terminal residue" evidence="6">
    <location>
        <position position="1"/>
    </location>
</feature>
<reference evidence="6 7" key="1">
    <citation type="journal article" date="2021" name="Nat. Plants">
        <title>The Taxus genome provides insights into paclitaxel biosynthesis.</title>
        <authorList>
            <person name="Xiong X."/>
            <person name="Gou J."/>
            <person name="Liao Q."/>
            <person name="Li Y."/>
            <person name="Zhou Q."/>
            <person name="Bi G."/>
            <person name="Li C."/>
            <person name="Du R."/>
            <person name="Wang X."/>
            <person name="Sun T."/>
            <person name="Guo L."/>
            <person name="Liang H."/>
            <person name="Lu P."/>
            <person name="Wu Y."/>
            <person name="Zhang Z."/>
            <person name="Ro D.K."/>
            <person name="Shang Y."/>
            <person name="Huang S."/>
            <person name="Yan J."/>
        </authorList>
    </citation>
    <scope>NUCLEOTIDE SEQUENCE [LARGE SCALE GENOMIC DNA]</scope>
    <source>
        <strain evidence="6">Ta-2019</strain>
    </source>
</reference>
<dbReference type="Pfam" id="PF08323">
    <property type="entry name" value="Glyco_transf_5"/>
    <property type="match status" value="1"/>
</dbReference>
<evidence type="ECO:0000256" key="3">
    <source>
        <dbReference type="ARBA" id="ARBA00022679"/>
    </source>
</evidence>
<proteinExistence type="predicted"/>
<keyword evidence="7" id="KW-1185">Reference proteome</keyword>
<dbReference type="SUPFAM" id="SSF53756">
    <property type="entry name" value="UDP-Glycosyltransferase/glycogen phosphorylase"/>
    <property type="match status" value="1"/>
</dbReference>
<evidence type="ECO:0000259" key="5">
    <source>
        <dbReference type="Pfam" id="PF08323"/>
    </source>
</evidence>
<dbReference type="Gene3D" id="3.40.50.2000">
    <property type="entry name" value="Glycogen Phosphorylase B"/>
    <property type="match status" value="1"/>
</dbReference>
<comment type="caution">
    <text evidence="6">The sequence shown here is derived from an EMBL/GenBank/DDBJ whole genome shotgun (WGS) entry which is preliminary data.</text>
</comment>
<keyword evidence="2" id="KW-0328">Glycosyltransferase</keyword>
<evidence type="ECO:0000313" key="7">
    <source>
        <dbReference type="Proteomes" id="UP000824469"/>
    </source>
</evidence>
<evidence type="ECO:0000256" key="1">
    <source>
        <dbReference type="ARBA" id="ARBA00004727"/>
    </source>
</evidence>
<comment type="pathway">
    <text evidence="1">Glycan biosynthesis; starch biosynthesis.</text>
</comment>
<dbReference type="EMBL" id="JAHRHJ020000010">
    <property type="protein sequence ID" value="KAH9297668.1"/>
    <property type="molecule type" value="Genomic_DNA"/>
</dbReference>
<gene>
    <name evidence="6" type="ORF">KI387_029350</name>
</gene>
<sequence length="80" mass="8780">LSASSGLPLAWIETSGLGDVVGALPKTLSQRGHKVMVIIPQYNDYIEERDARVHRSYNVVGRDMEAALTEKPKNKVTGMI</sequence>
<evidence type="ECO:0000256" key="2">
    <source>
        <dbReference type="ARBA" id="ARBA00022676"/>
    </source>
</evidence>
<dbReference type="AlphaFoldDB" id="A0AA38FCP2"/>
<feature type="non-terminal residue" evidence="6">
    <location>
        <position position="80"/>
    </location>
</feature>
<dbReference type="GO" id="GO:0016757">
    <property type="term" value="F:glycosyltransferase activity"/>
    <property type="evidence" value="ECO:0007669"/>
    <property type="project" value="UniProtKB-KW"/>
</dbReference>
<feature type="domain" description="Starch synthase catalytic" evidence="5">
    <location>
        <begin position="11"/>
        <end position="58"/>
    </location>
</feature>
<evidence type="ECO:0000313" key="6">
    <source>
        <dbReference type="EMBL" id="KAH9297668.1"/>
    </source>
</evidence>
<accession>A0AA38FCP2</accession>
<dbReference type="GO" id="GO:0019252">
    <property type="term" value="P:starch biosynthetic process"/>
    <property type="evidence" value="ECO:0007669"/>
    <property type="project" value="UniProtKB-KW"/>
</dbReference>
<dbReference type="Proteomes" id="UP000824469">
    <property type="component" value="Unassembled WGS sequence"/>
</dbReference>
<dbReference type="PANTHER" id="PTHR45825:SF2">
    <property type="entry name" value="STARCH SYNTHASE 2, CHLOROPLASTIC_AMYLOPLASTIC"/>
    <property type="match status" value="1"/>
</dbReference>
<name>A0AA38FCP2_TAXCH</name>
<keyword evidence="4" id="KW-0750">Starch biosynthesis</keyword>
<protein>
    <recommendedName>
        <fullName evidence="5">Starch synthase catalytic domain-containing protein</fullName>
    </recommendedName>
</protein>
<dbReference type="PANTHER" id="PTHR45825">
    <property type="entry name" value="GRANULE-BOUND STARCH SYNTHASE 1, CHLOROPLASTIC/AMYLOPLASTIC"/>
    <property type="match status" value="1"/>
</dbReference>